<dbReference type="GO" id="GO:0003677">
    <property type="term" value="F:DNA binding"/>
    <property type="evidence" value="ECO:0007669"/>
    <property type="project" value="UniProtKB-KW"/>
</dbReference>
<feature type="domain" description="HTH hxlR-type" evidence="4">
    <location>
        <begin position="6"/>
        <end position="104"/>
    </location>
</feature>
<dbReference type="Proteomes" id="UP000575083">
    <property type="component" value="Unassembled WGS sequence"/>
</dbReference>
<evidence type="ECO:0000313" key="5">
    <source>
        <dbReference type="EMBL" id="MBB6563220.1"/>
    </source>
</evidence>
<accession>A0A7X0UD36</accession>
<gene>
    <name evidence="5" type="ORF">HNP48_005939</name>
</gene>
<dbReference type="AlphaFoldDB" id="A0A7X0UD36"/>
<comment type="caution">
    <text evidence="5">The sequence shown here is derived from an EMBL/GenBank/DDBJ whole genome shotgun (WGS) entry which is preliminary data.</text>
</comment>
<dbReference type="SUPFAM" id="SSF46785">
    <property type="entry name" value="Winged helix' DNA-binding domain"/>
    <property type="match status" value="1"/>
</dbReference>
<sequence>MRPERCPVEDWLGFLGHRWNALLLWHLQERPLQHQDLLAALPGITAKVLGERLKALQERGLVQREEFATFPRTVAYHLMPQGRQVVGILDQFEQLASRHEGPAGPLGHRFG</sequence>
<keyword evidence="1" id="KW-0805">Transcription regulation</keyword>
<dbReference type="Pfam" id="PF01638">
    <property type="entry name" value="HxlR"/>
    <property type="match status" value="1"/>
</dbReference>
<evidence type="ECO:0000313" key="6">
    <source>
        <dbReference type="Proteomes" id="UP000575083"/>
    </source>
</evidence>
<dbReference type="Gene3D" id="1.10.10.10">
    <property type="entry name" value="Winged helix-like DNA-binding domain superfamily/Winged helix DNA-binding domain"/>
    <property type="match status" value="1"/>
</dbReference>
<dbReference type="PANTHER" id="PTHR33204:SF37">
    <property type="entry name" value="HTH-TYPE TRANSCRIPTIONAL REGULATOR YODB"/>
    <property type="match status" value="1"/>
</dbReference>
<dbReference type="PANTHER" id="PTHR33204">
    <property type="entry name" value="TRANSCRIPTIONAL REGULATOR, MARR FAMILY"/>
    <property type="match status" value="1"/>
</dbReference>
<reference evidence="5 6" key="1">
    <citation type="submission" date="2020-08" db="EMBL/GenBank/DDBJ databases">
        <title>Functional genomics of gut bacteria from endangered species of beetles.</title>
        <authorList>
            <person name="Carlos-Shanley C."/>
        </authorList>
    </citation>
    <scope>NUCLEOTIDE SEQUENCE [LARGE SCALE GENOMIC DNA]</scope>
    <source>
        <strain evidence="5 6">S00198</strain>
    </source>
</reference>
<evidence type="ECO:0000256" key="3">
    <source>
        <dbReference type="ARBA" id="ARBA00023163"/>
    </source>
</evidence>
<protein>
    <submittedName>
        <fullName evidence="5">DNA-binding HxlR family transcriptional regulator</fullName>
    </submittedName>
</protein>
<dbReference type="InterPro" id="IPR036388">
    <property type="entry name" value="WH-like_DNA-bd_sf"/>
</dbReference>
<evidence type="ECO:0000256" key="1">
    <source>
        <dbReference type="ARBA" id="ARBA00023015"/>
    </source>
</evidence>
<organism evidence="5 6">
    <name type="scientific">Acidovorax soli</name>
    <dbReference type="NCBI Taxonomy" id="592050"/>
    <lineage>
        <taxon>Bacteria</taxon>
        <taxon>Pseudomonadati</taxon>
        <taxon>Pseudomonadota</taxon>
        <taxon>Betaproteobacteria</taxon>
        <taxon>Burkholderiales</taxon>
        <taxon>Comamonadaceae</taxon>
        <taxon>Acidovorax</taxon>
    </lineage>
</organism>
<dbReference type="RefSeq" id="WP_221480395.1">
    <property type="nucleotide sequence ID" value="NZ_JACHLK010000017.1"/>
</dbReference>
<dbReference type="InterPro" id="IPR002577">
    <property type="entry name" value="HTH_HxlR"/>
</dbReference>
<keyword evidence="3" id="KW-0804">Transcription</keyword>
<evidence type="ECO:0000259" key="4">
    <source>
        <dbReference type="PROSITE" id="PS51118"/>
    </source>
</evidence>
<evidence type="ECO:0000256" key="2">
    <source>
        <dbReference type="ARBA" id="ARBA00023125"/>
    </source>
</evidence>
<keyword evidence="6" id="KW-1185">Reference proteome</keyword>
<dbReference type="EMBL" id="JACHLK010000017">
    <property type="protein sequence ID" value="MBB6563220.1"/>
    <property type="molecule type" value="Genomic_DNA"/>
</dbReference>
<proteinExistence type="predicted"/>
<keyword evidence="2 5" id="KW-0238">DNA-binding</keyword>
<name>A0A7X0UD36_9BURK</name>
<dbReference type="PROSITE" id="PS51118">
    <property type="entry name" value="HTH_HXLR"/>
    <property type="match status" value="1"/>
</dbReference>
<dbReference type="InterPro" id="IPR036390">
    <property type="entry name" value="WH_DNA-bd_sf"/>
</dbReference>